<feature type="transmembrane region" description="Helical" evidence="3">
    <location>
        <begin position="431"/>
        <end position="453"/>
    </location>
</feature>
<dbReference type="GO" id="GO:0016020">
    <property type="term" value="C:membrane"/>
    <property type="evidence" value="ECO:0007669"/>
    <property type="project" value="UniProtKB-SubCell"/>
</dbReference>
<feature type="transmembrane region" description="Helical" evidence="3">
    <location>
        <begin position="268"/>
        <end position="291"/>
    </location>
</feature>
<feature type="transmembrane region" description="Helical" evidence="3">
    <location>
        <begin position="398"/>
        <end position="419"/>
    </location>
</feature>
<dbReference type="HOGENOM" id="CLU_001265_1_1_1"/>
<comment type="similarity">
    <text evidence="2">Belongs to the major facilitator superfamily. Monocarboxylate porter (TC 2.A.1.13) family.</text>
</comment>
<dbReference type="Proteomes" id="UP000054266">
    <property type="component" value="Unassembled WGS sequence"/>
</dbReference>
<feature type="transmembrane region" description="Helical" evidence="3">
    <location>
        <begin position="195"/>
        <end position="215"/>
    </location>
</feature>
<name>A0A0D2DV59_9EURO</name>
<dbReference type="AlphaFoldDB" id="A0A0D2DV59"/>
<protein>
    <recommendedName>
        <fullName evidence="6">Major facilitator superfamily (MFS) profile domain-containing protein</fullName>
    </recommendedName>
</protein>
<reference evidence="4 5" key="1">
    <citation type="submission" date="2015-01" db="EMBL/GenBank/DDBJ databases">
        <title>The Genome Sequence of Capronia semiimmersa CBS27337.</title>
        <authorList>
            <consortium name="The Broad Institute Genomics Platform"/>
            <person name="Cuomo C."/>
            <person name="de Hoog S."/>
            <person name="Gorbushina A."/>
            <person name="Stielow B."/>
            <person name="Teixiera M."/>
            <person name="Abouelleil A."/>
            <person name="Chapman S.B."/>
            <person name="Priest M."/>
            <person name="Young S.K."/>
            <person name="Wortman J."/>
            <person name="Nusbaum C."/>
            <person name="Birren B."/>
        </authorList>
    </citation>
    <scope>NUCLEOTIDE SEQUENCE [LARGE SCALE GENOMIC DNA]</scope>
    <source>
        <strain evidence="4 5">CBS 27337</strain>
    </source>
</reference>
<keyword evidence="3" id="KW-0472">Membrane</keyword>
<feature type="transmembrane region" description="Helical" evidence="3">
    <location>
        <begin position="335"/>
        <end position="355"/>
    </location>
</feature>
<accession>A0A0D2DV59</accession>
<dbReference type="Gene3D" id="1.20.1250.20">
    <property type="entry name" value="MFS general substrate transporter like domains"/>
    <property type="match status" value="2"/>
</dbReference>
<feature type="transmembrane region" description="Helical" evidence="3">
    <location>
        <begin position="227"/>
        <end position="247"/>
    </location>
</feature>
<feature type="transmembrane region" description="Helical" evidence="3">
    <location>
        <begin position="70"/>
        <end position="88"/>
    </location>
</feature>
<dbReference type="Pfam" id="PF07690">
    <property type="entry name" value="MFS_1"/>
    <property type="match status" value="1"/>
</dbReference>
<organism evidence="4 5">
    <name type="scientific">Phialophora macrospora</name>
    <dbReference type="NCBI Taxonomy" id="1851006"/>
    <lineage>
        <taxon>Eukaryota</taxon>
        <taxon>Fungi</taxon>
        <taxon>Dikarya</taxon>
        <taxon>Ascomycota</taxon>
        <taxon>Pezizomycotina</taxon>
        <taxon>Eurotiomycetes</taxon>
        <taxon>Chaetothyriomycetidae</taxon>
        <taxon>Chaetothyriales</taxon>
        <taxon>Herpotrichiellaceae</taxon>
        <taxon>Phialophora</taxon>
    </lineage>
</organism>
<gene>
    <name evidence="4" type="ORF">PV04_08190</name>
</gene>
<dbReference type="EMBL" id="KN846960">
    <property type="protein sequence ID" value="KIW65977.1"/>
    <property type="molecule type" value="Genomic_DNA"/>
</dbReference>
<keyword evidence="3" id="KW-0812">Transmembrane</keyword>
<feature type="transmembrane region" description="Helical" evidence="3">
    <location>
        <begin position="361"/>
        <end position="386"/>
    </location>
</feature>
<feature type="transmembrane region" description="Helical" evidence="3">
    <location>
        <begin position="303"/>
        <end position="323"/>
    </location>
</feature>
<evidence type="ECO:0000313" key="5">
    <source>
        <dbReference type="Proteomes" id="UP000054266"/>
    </source>
</evidence>
<dbReference type="SUPFAM" id="SSF103473">
    <property type="entry name" value="MFS general substrate transporter"/>
    <property type="match status" value="1"/>
</dbReference>
<dbReference type="GO" id="GO:0022857">
    <property type="term" value="F:transmembrane transporter activity"/>
    <property type="evidence" value="ECO:0007669"/>
    <property type="project" value="InterPro"/>
</dbReference>
<keyword evidence="3" id="KW-1133">Transmembrane helix</keyword>
<dbReference type="InterPro" id="IPR011701">
    <property type="entry name" value="MFS"/>
</dbReference>
<feature type="transmembrane region" description="Helical" evidence="3">
    <location>
        <begin position="159"/>
        <end position="183"/>
    </location>
</feature>
<evidence type="ECO:0000256" key="2">
    <source>
        <dbReference type="ARBA" id="ARBA00006727"/>
    </source>
</evidence>
<feature type="transmembrane region" description="Helical" evidence="3">
    <location>
        <begin position="133"/>
        <end position="153"/>
    </location>
</feature>
<dbReference type="PANTHER" id="PTHR11360">
    <property type="entry name" value="MONOCARBOXYLATE TRANSPORTER"/>
    <property type="match status" value="1"/>
</dbReference>
<evidence type="ECO:0000256" key="3">
    <source>
        <dbReference type="SAM" id="Phobius"/>
    </source>
</evidence>
<keyword evidence="5" id="KW-1185">Reference proteome</keyword>
<evidence type="ECO:0000313" key="4">
    <source>
        <dbReference type="EMBL" id="KIW65977.1"/>
    </source>
</evidence>
<proteinExistence type="inferred from homology"/>
<evidence type="ECO:0000256" key="1">
    <source>
        <dbReference type="ARBA" id="ARBA00004141"/>
    </source>
</evidence>
<sequence length="463" mass="50041">MSGQETLDGEKDVIEDHFLAEHRLGNNGLTKEITHPDLHRPTSTLSRIVSRLSTREDIDPGPPPDGGLKAWTQVAIGFTACFCAWGFINSFGVFQTYYTSSLGEAQSTISWVGSVQLWVVFMMSTFSGRALDAGLLIPTFIIGCTIQLFGIFMTSLCTVFWQLVLAQGFCCGLGAGIFFCPTIGVVTTYFDKNRGLAVAILSSGNSVGGAVYPFVVRQLLPKIGFAWTVRVVGFVNLVLLGLCLAFLRPRLPPRKSGPLVEWKAFTEAPYLCLVVGTSFLFGGLFFTYYYLASFGRDILHMSYTDSLTLLIVFNAAGIPIRLATGYIADRFLGPLNLMVPLMFINALFSLCWIAVKSETGMYVFAMFYGFSAGAFQCLLPTVITSLNDDPQRNGIRMGMAFSFLSFAGLAGPPIGGALLATNGGGRGGYLVAQLCLGISMAVGGLLMCAARVYQAGWSLKVKC</sequence>
<comment type="subcellular location">
    <subcellularLocation>
        <location evidence="1">Membrane</location>
        <topology evidence="1">Multi-pass membrane protein</topology>
    </subcellularLocation>
</comment>
<dbReference type="PANTHER" id="PTHR11360:SF130">
    <property type="entry name" value="MAJOR FACILITATOR SUPERFAMILY (MFS) PROFILE DOMAIN-CONTAINING PROTEIN-RELATED"/>
    <property type="match status" value="1"/>
</dbReference>
<dbReference type="InterPro" id="IPR050327">
    <property type="entry name" value="Proton-linked_MCT"/>
</dbReference>
<evidence type="ECO:0008006" key="6">
    <source>
        <dbReference type="Google" id="ProtNLM"/>
    </source>
</evidence>
<dbReference type="InterPro" id="IPR036259">
    <property type="entry name" value="MFS_trans_sf"/>
</dbReference>